<dbReference type="RefSeq" id="WP_092468723.1">
    <property type="nucleotide sequence ID" value="NZ_FOOX01000002.1"/>
</dbReference>
<dbReference type="EMBL" id="FOOX01000002">
    <property type="protein sequence ID" value="SFG10321.1"/>
    <property type="molecule type" value="Genomic_DNA"/>
</dbReference>
<feature type="domain" description="RNA polymerase sigma factor 70 region 4 type 2" evidence="6">
    <location>
        <begin position="117"/>
        <end position="169"/>
    </location>
</feature>
<evidence type="ECO:0000313" key="8">
    <source>
        <dbReference type="Proteomes" id="UP000199337"/>
    </source>
</evidence>
<evidence type="ECO:0000259" key="5">
    <source>
        <dbReference type="Pfam" id="PF04542"/>
    </source>
</evidence>
<keyword evidence="2" id="KW-0805">Transcription regulation</keyword>
<dbReference type="SUPFAM" id="SSF88946">
    <property type="entry name" value="Sigma2 domain of RNA polymerase sigma factors"/>
    <property type="match status" value="1"/>
</dbReference>
<name>A0A1I2PA30_9FIRM</name>
<proteinExistence type="inferred from homology"/>
<evidence type="ECO:0000256" key="2">
    <source>
        <dbReference type="ARBA" id="ARBA00023015"/>
    </source>
</evidence>
<dbReference type="Pfam" id="PF04542">
    <property type="entry name" value="Sigma70_r2"/>
    <property type="match status" value="1"/>
</dbReference>
<dbReference type="NCBIfam" id="TIGR02937">
    <property type="entry name" value="sigma70-ECF"/>
    <property type="match status" value="1"/>
</dbReference>
<dbReference type="PANTHER" id="PTHR43133">
    <property type="entry name" value="RNA POLYMERASE ECF-TYPE SIGMA FACTO"/>
    <property type="match status" value="1"/>
</dbReference>
<dbReference type="CDD" id="cd06171">
    <property type="entry name" value="Sigma70_r4"/>
    <property type="match status" value="1"/>
</dbReference>
<dbReference type="GO" id="GO:0003677">
    <property type="term" value="F:DNA binding"/>
    <property type="evidence" value="ECO:0007669"/>
    <property type="project" value="InterPro"/>
</dbReference>
<accession>A0A1I2PA30</accession>
<dbReference type="InterPro" id="IPR007627">
    <property type="entry name" value="RNA_pol_sigma70_r2"/>
</dbReference>
<dbReference type="InterPro" id="IPR039425">
    <property type="entry name" value="RNA_pol_sigma-70-like"/>
</dbReference>
<feature type="domain" description="RNA polymerase sigma-70 region 2" evidence="5">
    <location>
        <begin position="29"/>
        <end position="90"/>
    </location>
</feature>
<organism evidence="7 8">
    <name type="scientific">Desulfotruncus arcticus DSM 17038</name>
    <dbReference type="NCBI Taxonomy" id="1121424"/>
    <lineage>
        <taxon>Bacteria</taxon>
        <taxon>Bacillati</taxon>
        <taxon>Bacillota</taxon>
        <taxon>Clostridia</taxon>
        <taxon>Eubacteriales</taxon>
        <taxon>Desulfallaceae</taxon>
        <taxon>Desulfotruncus</taxon>
    </lineage>
</organism>
<dbReference type="InterPro" id="IPR013324">
    <property type="entry name" value="RNA_pol_sigma_r3/r4-like"/>
</dbReference>
<sequence length="176" mass="20234">MTVVEELKKAKKGDLKAIDQICLATWEPLYRFIYYKVQNREEAEDITQETYVKTLTYLQEHQAPRDNFMGFIKTVALNILRDRWRQKKRRGIPVNFDGINPQETAGLDQQNAIAQRLQIEEALAKLSEDQRAILDLRIIKGYSVAETAKLVGKTQAAVRTAQYRALQALAQIMDGH</sequence>
<evidence type="ECO:0000256" key="3">
    <source>
        <dbReference type="ARBA" id="ARBA00023082"/>
    </source>
</evidence>
<evidence type="ECO:0000259" key="6">
    <source>
        <dbReference type="Pfam" id="PF08281"/>
    </source>
</evidence>
<evidence type="ECO:0000256" key="4">
    <source>
        <dbReference type="ARBA" id="ARBA00023163"/>
    </source>
</evidence>
<dbReference type="GO" id="GO:0016987">
    <property type="term" value="F:sigma factor activity"/>
    <property type="evidence" value="ECO:0007669"/>
    <property type="project" value="UniProtKB-KW"/>
</dbReference>
<dbReference type="Pfam" id="PF08281">
    <property type="entry name" value="Sigma70_r4_2"/>
    <property type="match status" value="1"/>
</dbReference>
<keyword evidence="4" id="KW-0804">Transcription</keyword>
<dbReference type="AlphaFoldDB" id="A0A1I2PA30"/>
<dbReference type="Proteomes" id="UP000199337">
    <property type="component" value="Unassembled WGS sequence"/>
</dbReference>
<keyword evidence="3" id="KW-0731">Sigma factor</keyword>
<protein>
    <submittedName>
        <fullName evidence="7">RNA polymerase sigma-70 factor, ECF subfamily</fullName>
    </submittedName>
</protein>
<dbReference type="STRING" id="341036.SAMN05660649_00683"/>
<dbReference type="GO" id="GO:0006352">
    <property type="term" value="P:DNA-templated transcription initiation"/>
    <property type="evidence" value="ECO:0007669"/>
    <property type="project" value="InterPro"/>
</dbReference>
<dbReference type="InterPro" id="IPR013325">
    <property type="entry name" value="RNA_pol_sigma_r2"/>
</dbReference>
<dbReference type="Gene3D" id="1.10.1740.10">
    <property type="match status" value="1"/>
</dbReference>
<comment type="similarity">
    <text evidence="1">Belongs to the sigma-70 factor family. ECF subfamily.</text>
</comment>
<keyword evidence="8" id="KW-1185">Reference proteome</keyword>
<dbReference type="Gene3D" id="1.10.10.10">
    <property type="entry name" value="Winged helix-like DNA-binding domain superfamily/Winged helix DNA-binding domain"/>
    <property type="match status" value="1"/>
</dbReference>
<dbReference type="PANTHER" id="PTHR43133:SF57">
    <property type="entry name" value="RNA POLYMERASE SIGMA-70 FACTOR"/>
    <property type="match status" value="1"/>
</dbReference>
<evidence type="ECO:0000256" key="1">
    <source>
        <dbReference type="ARBA" id="ARBA00010641"/>
    </source>
</evidence>
<dbReference type="InterPro" id="IPR014284">
    <property type="entry name" value="RNA_pol_sigma-70_dom"/>
</dbReference>
<dbReference type="InterPro" id="IPR013249">
    <property type="entry name" value="RNA_pol_sigma70_r4_t2"/>
</dbReference>
<dbReference type="OrthoDB" id="9784984at2"/>
<reference evidence="8" key="1">
    <citation type="submission" date="2016-10" db="EMBL/GenBank/DDBJ databases">
        <authorList>
            <person name="Varghese N."/>
            <person name="Submissions S."/>
        </authorList>
    </citation>
    <scope>NUCLEOTIDE SEQUENCE [LARGE SCALE GENOMIC DNA]</scope>
    <source>
        <strain evidence="8">DSM 17038</strain>
    </source>
</reference>
<gene>
    <name evidence="7" type="ORF">SAMN05660649_00683</name>
</gene>
<dbReference type="SUPFAM" id="SSF88659">
    <property type="entry name" value="Sigma3 and sigma4 domains of RNA polymerase sigma factors"/>
    <property type="match status" value="1"/>
</dbReference>
<evidence type="ECO:0000313" key="7">
    <source>
        <dbReference type="EMBL" id="SFG10321.1"/>
    </source>
</evidence>
<dbReference type="InterPro" id="IPR036388">
    <property type="entry name" value="WH-like_DNA-bd_sf"/>
</dbReference>